<evidence type="ECO:0000256" key="3">
    <source>
        <dbReference type="ARBA" id="ARBA00022532"/>
    </source>
</evidence>
<dbReference type="CDD" id="cd01362">
    <property type="entry name" value="Fumarase_classII"/>
    <property type="match status" value="1"/>
</dbReference>
<evidence type="ECO:0000313" key="8">
    <source>
        <dbReference type="EMBL" id="TRO82246.1"/>
    </source>
</evidence>
<gene>
    <name evidence="5" type="primary">fumC</name>
    <name evidence="8" type="ORF">FL622_06615</name>
</gene>
<feature type="binding site" evidence="5">
    <location>
        <begin position="323"/>
        <end position="325"/>
    </location>
    <ligand>
        <name>substrate</name>
    </ligand>
</feature>
<keyword evidence="4 5" id="KW-0456">Lyase</keyword>
<dbReference type="InterPro" id="IPR020557">
    <property type="entry name" value="Fumarate_lyase_CS"/>
</dbReference>
<feature type="active site" evidence="5">
    <location>
        <position position="317"/>
    </location>
</feature>
<dbReference type="GO" id="GO:0006106">
    <property type="term" value="P:fumarate metabolic process"/>
    <property type="evidence" value="ECO:0007669"/>
    <property type="project" value="InterPro"/>
</dbReference>
<dbReference type="Gene3D" id="1.20.200.10">
    <property type="entry name" value="Fumarase/aspartase (Central domain)"/>
    <property type="match status" value="1"/>
</dbReference>
<dbReference type="Pfam" id="PF00206">
    <property type="entry name" value="Lyase_1"/>
    <property type="match status" value="1"/>
</dbReference>
<dbReference type="PRINTS" id="PR00145">
    <property type="entry name" value="ARGSUCLYASE"/>
</dbReference>
<dbReference type="InterPro" id="IPR005677">
    <property type="entry name" value="Fum_hydII"/>
</dbReference>
<keyword evidence="3 5" id="KW-0816">Tricarboxylic acid cycle</keyword>
<feature type="domain" description="Fumarase C C-terminal" evidence="7">
    <location>
        <begin position="407"/>
        <end position="459"/>
    </location>
</feature>
<dbReference type="InterPro" id="IPR000362">
    <property type="entry name" value="Fumarate_lyase_fam"/>
</dbReference>
<comment type="similarity">
    <text evidence="1 5">Belongs to the class-II fumarase/aspartase family. Fumarase subfamily.</text>
</comment>
<feature type="site" description="Important for catalytic activity" evidence="5">
    <location>
        <position position="330"/>
    </location>
</feature>
<dbReference type="Pfam" id="PF10415">
    <property type="entry name" value="FumaraseC_C"/>
    <property type="match status" value="1"/>
</dbReference>
<feature type="binding site" evidence="5">
    <location>
        <position position="186"/>
    </location>
    <ligand>
        <name>substrate</name>
    </ligand>
</feature>
<dbReference type="PANTHER" id="PTHR11444">
    <property type="entry name" value="ASPARTATEAMMONIA/ARGININOSUCCINATE/ADENYLOSUCCINATE LYASE"/>
    <property type="match status" value="1"/>
</dbReference>
<feature type="domain" description="Fumarate lyase N-terminal" evidence="6">
    <location>
        <begin position="13"/>
        <end position="341"/>
    </location>
</feature>
<comment type="miscellaneous">
    <text evidence="5">There are 2 substrate-binding sites: the catalytic A site, and the non-catalytic B site that may play a role in the transfer of substrate or product between the active site and the solvent. Alternatively, the B site may bind allosteric effectors.</text>
</comment>
<protein>
    <recommendedName>
        <fullName evidence="5">Fumarate hydratase class II</fullName>
        <shortName evidence="5">Fumarase C</shortName>
        <ecNumber evidence="5">4.2.1.2</ecNumber>
    </recommendedName>
    <alternativeName>
        <fullName evidence="5">Aerobic fumarase</fullName>
    </alternativeName>
    <alternativeName>
        <fullName evidence="5">Iron-independent fumarase</fullName>
    </alternativeName>
</protein>
<dbReference type="GO" id="GO:0005737">
    <property type="term" value="C:cytoplasm"/>
    <property type="evidence" value="ECO:0007669"/>
    <property type="project" value="UniProtKB-SubCell"/>
</dbReference>
<feature type="binding site" evidence="5">
    <location>
        <position position="318"/>
    </location>
    <ligand>
        <name>substrate</name>
    </ligand>
</feature>
<dbReference type="HAMAP" id="MF_00743">
    <property type="entry name" value="FumaraseC"/>
    <property type="match status" value="1"/>
</dbReference>
<dbReference type="InterPro" id="IPR008948">
    <property type="entry name" value="L-Aspartase-like"/>
</dbReference>
<feature type="binding site" evidence="5">
    <location>
        <begin position="138"/>
        <end position="140"/>
    </location>
    <ligand>
        <name>substrate</name>
    </ligand>
</feature>
<comment type="pathway">
    <text evidence="5">Carbohydrate metabolism; tricarboxylic acid cycle; (S)-malate from fumarate: step 1/1.</text>
</comment>
<dbReference type="InterPro" id="IPR024083">
    <property type="entry name" value="Fumarase/histidase_N"/>
</dbReference>
<evidence type="ECO:0000313" key="9">
    <source>
        <dbReference type="Proteomes" id="UP000317155"/>
    </source>
</evidence>
<keyword evidence="9" id="KW-1185">Reference proteome</keyword>
<feature type="binding site" evidence="5">
    <location>
        <begin position="98"/>
        <end position="100"/>
    </location>
    <ligand>
        <name>substrate</name>
    </ligand>
</feature>
<dbReference type="GO" id="GO:0004333">
    <property type="term" value="F:fumarate hydratase activity"/>
    <property type="evidence" value="ECO:0007669"/>
    <property type="project" value="UniProtKB-UniRule"/>
</dbReference>
<dbReference type="InterPro" id="IPR018951">
    <property type="entry name" value="Fumarase_C_C"/>
</dbReference>
<dbReference type="Proteomes" id="UP000317155">
    <property type="component" value="Unassembled WGS sequence"/>
</dbReference>
<comment type="caution">
    <text evidence="8">The sequence shown here is derived from an EMBL/GenBank/DDBJ whole genome shotgun (WGS) entry which is preliminary data.</text>
</comment>
<dbReference type="GO" id="GO:0006099">
    <property type="term" value="P:tricarboxylic acid cycle"/>
    <property type="evidence" value="ECO:0007669"/>
    <property type="project" value="UniProtKB-UniRule"/>
</dbReference>
<accession>A0A550JGA6</accession>
<keyword evidence="2 5" id="KW-0963">Cytoplasm</keyword>
<organism evidence="8 9">
    <name type="scientific">Trichloromonas acetexigens</name>
    <dbReference type="NCBI Taxonomy" id="38815"/>
    <lineage>
        <taxon>Bacteria</taxon>
        <taxon>Pseudomonadati</taxon>
        <taxon>Thermodesulfobacteriota</taxon>
        <taxon>Desulfuromonadia</taxon>
        <taxon>Desulfuromonadales</taxon>
        <taxon>Trichloromonadaceae</taxon>
        <taxon>Trichloromonas</taxon>
    </lineage>
</organism>
<dbReference type="PRINTS" id="PR00149">
    <property type="entry name" value="FUMRATELYASE"/>
</dbReference>
<dbReference type="FunFam" id="1.10.275.10:FF:000001">
    <property type="entry name" value="Fumarate hydratase, mitochondrial"/>
    <property type="match status" value="1"/>
</dbReference>
<dbReference type="FunFam" id="1.10.40.30:FF:000002">
    <property type="entry name" value="Fumarate hydratase class II"/>
    <property type="match status" value="1"/>
</dbReference>
<evidence type="ECO:0000256" key="5">
    <source>
        <dbReference type="HAMAP-Rule" id="MF_00743"/>
    </source>
</evidence>
<proteinExistence type="inferred from homology"/>
<dbReference type="SUPFAM" id="SSF48557">
    <property type="entry name" value="L-aspartase-like"/>
    <property type="match status" value="1"/>
</dbReference>
<evidence type="ECO:0000256" key="1">
    <source>
        <dbReference type="ARBA" id="ARBA00009084"/>
    </source>
</evidence>
<evidence type="ECO:0000259" key="6">
    <source>
        <dbReference type="Pfam" id="PF00206"/>
    </source>
</evidence>
<evidence type="ECO:0000259" key="7">
    <source>
        <dbReference type="Pfam" id="PF10415"/>
    </source>
</evidence>
<sequence length="467" mass="49755">MNVTREEQDSMGSMPVPADALYGAQTARARENFPISGLRFSRPFLRALGMIKQRAARVNLELGLLHRERAMAIMEAAEEVITGELDGHFVLDIFQTGSGTSTNMNANEVIANRAIQLLGQVEGGRAVHPNDHVNLGQSSNDVIPTALHLAAAVEIRQSLLPALAELRRGLEEKAAAFDDIVKIGRTHLQDATPIRLGQVFSGYARQLEMAGRRLEQALAGLCELPLGGTAVGTGINTHPEFAGRVIAGLAETTGLPFVEADNHFEAQAAKDAVVMASGALKACAVALYKIANDIRLLGSGPRCGLGELLLPPVQPGSSIMPGKVNPVMAEALIQACAQVIGNDAAITLGGLGSNFELNVMMPLMAHNLLQSIELLSRVSGQFNAKCIQDLQADRKRCESLVEQSLAMVTALAPVIGYDRAAALAKQAWESGRTVREVALAERLLPEAELTRILDPRPMTEPGIAGRS</sequence>
<dbReference type="RefSeq" id="WP_092057266.1">
    <property type="nucleotide sequence ID" value="NZ_FOJJ01000034.1"/>
</dbReference>
<evidence type="ECO:0000256" key="4">
    <source>
        <dbReference type="ARBA" id="ARBA00023239"/>
    </source>
</evidence>
<dbReference type="Gene3D" id="1.10.40.30">
    <property type="entry name" value="Fumarase/aspartase (C-terminal domain)"/>
    <property type="match status" value="1"/>
</dbReference>
<dbReference type="FunFam" id="1.20.200.10:FF:000001">
    <property type="entry name" value="Fumarate hydratase, mitochondrial"/>
    <property type="match status" value="1"/>
</dbReference>
<feature type="binding site" description="in site B" evidence="5">
    <location>
        <begin position="128"/>
        <end position="131"/>
    </location>
    <ligand>
        <name>substrate</name>
    </ligand>
</feature>
<comment type="subunit">
    <text evidence="5">Homotetramer.</text>
</comment>
<dbReference type="AlphaFoldDB" id="A0A550JGA6"/>
<dbReference type="EMBL" id="VJVV01000004">
    <property type="protein sequence ID" value="TRO82246.1"/>
    <property type="molecule type" value="Genomic_DNA"/>
</dbReference>
<comment type="function">
    <text evidence="5">Involved in the TCA cycle. Catalyzes the stereospecific interconversion of fumarate to L-malate.</text>
</comment>
<dbReference type="PROSITE" id="PS00163">
    <property type="entry name" value="FUMARATE_LYASES"/>
    <property type="match status" value="1"/>
</dbReference>
<dbReference type="InterPro" id="IPR022761">
    <property type="entry name" value="Fumarate_lyase_N"/>
</dbReference>
<name>A0A550JGA6_9BACT</name>
<dbReference type="OrthoDB" id="9802809at2"/>
<feature type="active site" description="Proton donor/acceptor" evidence="5">
    <location>
        <position position="187"/>
    </location>
</feature>
<dbReference type="NCBIfam" id="NF008909">
    <property type="entry name" value="PRK12273.1"/>
    <property type="match status" value="1"/>
</dbReference>
<evidence type="ECO:0000256" key="2">
    <source>
        <dbReference type="ARBA" id="ARBA00022490"/>
    </source>
</evidence>
<dbReference type="EC" id="4.2.1.2" evidence="5"/>
<dbReference type="PANTHER" id="PTHR11444:SF22">
    <property type="entry name" value="FUMARATE HYDRATASE CLASS II"/>
    <property type="match status" value="1"/>
</dbReference>
<comment type="catalytic activity">
    <reaction evidence="5">
        <text>(S)-malate = fumarate + H2O</text>
        <dbReference type="Rhea" id="RHEA:12460"/>
        <dbReference type="ChEBI" id="CHEBI:15377"/>
        <dbReference type="ChEBI" id="CHEBI:15589"/>
        <dbReference type="ChEBI" id="CHEBI:29806"/>
        <dbReference type="EC" id="4.2.1.2"/>
    </reaction>
</comment>
<dbReference type="UniPathway" id="UPA00223">
    <property type="reaction ID" value="UER01007"/>
</dbReference>
<comment type="subcellular location">
    <subcellularLocation>
        <location evidence="5">Cytoplasm</location>
    </subcellularLocation>
</comment>
<dbReference type="Gene3D" id="1.10.275.10">
    <property type="entry name" value="Fumarase/aspartase (N-terminal domain)"/>
    <property type="match status" value="1"/>
</dbReference>
<reference evidence="8 9" key="1">
    <citation type="submission" date="2019-07" db="EMBL/GenBank/DDBJ databases">
        <title>Insights of Desulfuromonas acetexigens electromicrobiology.</title>
        <authorList>
            <person name="Katuri K."/>
            <person name="Sapireddy V."/>
            <person name="Shaw D.R."/>
            <person name="Saikaly P."/>
        </authorList>
    </citation>
    <scope>NUCLEOTIDE SEQUENCE [LARGE SCALE GENOMIC DNA]</scope>
    <source>
        <strain evidence="8 9">2873</strain>
    </source>
</reference>